<evidence type="ECO:0000259" key="4">
    <source>
        <dbReference type="PROSITE" id="PS50995"/>
    </source>
</evidence>
<accession>A0A3A8AJD9</accession>
<evidence type="ECO:0000256" key="1">
    <source>
        <dbReference type="ARBA" id="ARBA00023015"/>
    </source>
</evidence>
<dbReference type="Pfam" id="PF01047">
    <property type="entry name" value="MarR"/>
    <property type="match status" value="1"/>
</dbReference>
<dbReference type="PROSITE" id="PS50995">
    <property type="entry name" value="HTH_MARR_2"/>
    <property type="match status" value="1"/>
</dbReference>
<dbReference type="InterPro" id="IPR000835">
    <property type="entry name" value="HTH_MarR-typ"/>
</dbReference>
<evidence type="ECO:0000313" key="6">
    <source>
        <dbReference type="Proteomes" id="UP000246132"/>
    </source>
</evidence>
<dbReference type="SUPFAM" id="SSF46785">
    <property type="entry name" value="Winged helix' DNA-binding domain"/>
    <property type="match status" value="1"/>
</dbReference>
<dbReference type="GO" id="GO:0003700">
    <property type="term" value="F:DNA-binding transcription factor activity"/>
    <property type="evidence" value="ECO:0007669"/>
    <property type="project" value="InterPro"/>
</dbReference>
<dbReference type="PANTHER" id="PTHR42756">
    <property type="entry name" value="TRANSCRIPTIONAL REGULATOR, MARR"/>
    <property type="match status" value="1"/>
</dbReference>
<dbReference type="Gene3D" id="1.10.10.10">
    <property type="entry name" value="Winged helix-like DNA-binding domain superfamily/Winged helix DNA-binding domain"/>
    <property type="match status" value="1"/>
</dbReference>
<sequence length="162" mass="17797">MNRFYIPAEETEGGSLLARLQDVARHGRTHYARHLLKTGLYAGQEKIIEALATGGPMTPGALARALDVRPPTITKTITRLEEQGFVARAASKEDGRQVLVQLTEAGRNVLGVMGKAIAKAEKQALKGLKKKERKQLEKILGKIEGNLIVREDTGEDEQSERD</sequence>
<evidence type="ECO:0000256" key="3">
    <source>
        <dbReference type="ARBA" id="ARBA00023163"/>
    </source>
</evidence>
<dbReference type="Proteomes" id="UP000246132">
    <property type="component" value="Unassembled WGS sequence"/>
</dbReference>
<dbReference type="InterPro" id="IPR036388">
    <property type="entry name" value="WH-like_DNA-bd_sf"/>
</dbReference>
<dbReference type="SMART" id="SM00347">
    <property type="entry name" value="HTH_MARR"/>
    <property type="match status" value="1"/>
</dbReference>
<keyword evidence="6" id="KW-1185">Reference proteome</keyword>
<dbReference type="GO" id="GO:0003677">
    <property type="term" value="F:DNA binding"/>
    <property type="evidence" value="ECO:0007669"/>
    <property type="project" value="UniProtKB-KW"/>
</dbReference>
<reference evidence="5 6" key="1">
    <citation type="journal article" date="2018" name="Int. J. Syst. Bacteriol.">
        <title>Oceaniradius stylonemae gen. nov., sp. nov., isolated from a red alga, Stylonema cornu-cervi.</title>
        <authorList>
            <person name="Jeong S."/>
        </authorList>
    </citation>
    <scope>NUCLEOTIDE SEQUENCE [LARGE SCALE GENOMIC DNA]</scope>
    <source>
        <strain evidence="5 6">StC1</strain>
    </source>
</reference>
<dbReference type="PRINTS" id="PR00598">
    <property type="entry name" value="HTHMARR"/>
</dbReference>
<feature type="domain" description="HTH marR-type" evidence="4">
    <location>
        <begin position="13"/>
        <end position="145"/>
    </location>
</feature>
<dbReference type="CDD" id="cd00090">
    <property type="entry name" value="HTH_ARSR"/>
    <property type="match status" value="1"/>
</dbReference>
<dbReference type="PANTHER" id="PTHR42756:SF1">
    <property type="entry name" value="TRANSCRIPTIONAL REPRESSOR OF EMRAB OPERON"/>
    <property type="match status" value="1"/>
</dbReference>
<dbReference type="RefSeq" id="WP_109768618.1">
    <property type="nucleotide sequence ID" value="NZ_JASHJQ010000001.1"/>
</dbReference>
<organism evidence="5 6">
    <name type="scientific">Oceaniradius stylonematis</name>
    <dbReference type="NCBI Taxonomy" id="2184161"/>
    <lineage>
        <taxon>Bacteria</taxon>
        <taxon>Pseudomonadati</taxon>
        <taxon>Pseudomonadota</taxon>
        <taxon>Alphaproteobacteria</taxon>
        <taxon>Hyphomicrobiales</taxon>
        <taxon>Ahrensiaceae</taxon>
        <taxon>Oceaniradius</taxon>
    </lineage>
</organism>
<comment type="caution">
    <text evidence="5">The sequence shown here is derived from an EMBL/GenBank/DDBJ whole genome shotgun (WGS) entry which is preliminary data.</text>
</comment>
<keyword evidence="1" id="KW-0805">Transcription regulation</keyword>
<proteinExistence type="predicted"/>
<dbReference type="PROSITE" id="PS01117">
    <property type="entry name" value="HTH_MARR_1"/>
    <property type="match status" value="1"/>
</dbReference>
<evidence type="ECO:0000313" key="5">
    <source>
        <dbReference type="EMBL" id="RKF07790.1"/>
    </source>
</evidence>
<gene>
    <name evidence="5" type="ORF">DEM25_008605</name>
</gene>
<dbReference type="EMBL" id="QFWV02000004">
    <property type="protein sequence ID" value="RKF07790.1"/>
    <property type="molecule type" value="Genomic_DNA"/>
</dbReference>
<evidence type="ECO:0000256" key="2">
    <source>
        <dbReference type="ARBA" id="ARBA00023125"/>
    </source>
</evidence>
<dbReference type="InterPro" id="IPR036390">
    <property type="entry name" value="WH_DNA-bd_sf"/>
</dbReference>
<protein>
    <submittedName>
        <fullName evidence="5">MarR family transcriptional regulator</fullName>
    </submittedName>
</protein>
<keyword evidence="3" id="KW-0804">Transcription</keyword>
<dbReference type="OrthoDB" id="8448256at2"/>
<keyword evidence="2" id="KW-0238">DNA-binding</keyword>
<dbReference type="InterPro" id="IPR011991">
    <property type="entry name" value="ArsR-like_HTH"/>
</dbReference>
<dbReference type="InterPro" id="IPR023187">
    <property type="entry name" value="Tscrpt_reg_MarR-type_CS"/>
</dbReference>
<dbReference type="AlphaFoldDB" id="A0A3A8AJD9"/>
<name>A0A3A8AJD9_9HYPH</name>